<feature type="site" description="Important for autoinhibition of adenylyltransferase activity" evidence="3">
    <location>
        <position position="83"/>
    </location>
</feature>
<dbReference type="PANTHER" id="PTHR13504">
    <property type="entry name" value="FIDO DOMAIN-CONTAINING PROTEIN DDB_G0283145"/>
    <property type="match status" value="1"/>
</dbReference>
<dbReference type="InterPro" id="IPR040198">
    <property type="entry name" value="Fido_containing"/>
</dbReference>
<dbReference type="Gene3D" id="1.10.3290.10">
    <property type="entry name" value="Fido-like domain"/>
    <property type="match status" value="1"/>
</dbReference>
<dbReference type="InterPro" id="IPR036597">
    <property type="entry name" value="Fido-like_dom_sf"/>
</dbReference>
<accession>A0A9X2BZ77</accession>
<dbReference type="PROSITE" id="PS51459">
    <property type="entry name" value="FIDO"/>
    <property type="match status" value="1"/>
</dbReference>
<feature type="active site" evidence="1">
    <location>
        <position position="222"/>
    </location>
</feature>
<evidence type="ECO:0000313" key="5">
    <source>
        <dbReference type="EMBL" id="MCK8786765.1"/>
    </source>
</evidence>
<feature type="binding site" evidence="2">
    <location>
        <begin position="226"/>
        <end position="233"/>
    </location>
    <ligand>
        <name>ATP</name>
        <dbReference type="ChEBI" id="CHEBI:30616"/>
    </ligand>
</feature>
<dbReference type="Proteomes" id="UP001139516">
    <property type="component" value="Unassembled WGS sequence"/>
</dbReference>
<keyword evidence="6" id="KW-1185">Reference proteome</keyword>
<feature type="binding site" evidence="2">
    <location>
        <begin position="264"/>
        <end position="265"/>
    </location>
    <ligand>
        <name>ATP</name>
        <dbReference type="ChEBI" id="CHEBI:30616"/>
    </ligand>
</feature>
<dbReference type="GO" id="GO:0005524">
    <property type="term" value="F:ATP binding"/>
    <property type="evidence" value="ECO:0007669"/>
    <property type="project" value="UniProtKB-KW"/>
</dbReference>
<dbReference type="SUPFAM" id="SSF140931">
    <property type="entry name" value="Fic-like"/>
    <property type="match status" value="1"/>
</dbReference>
<evidence type="ECO:0000313" key="6">
    <source>
        <dbReference type="Proteomes" id="UP001139516"/>
    </source>
</evidence>
<comment type="caution">
    <text evidence="5">The sequence shown here is derived from an EMBL/GenBank/DDBJ whole genome shotgun (WGS) entry which is preliminary data.</text>
</comment>
<name>A0A9X2BZ77_9PROT</name>
<dbReference type="EMBL" id="JALPRX010000095">
    <property type="protein sequence ID" value="MCK8786765.1"/>
    <property type="molecule type" value="Genomic_DNA"/>
</dbReference>
<dbReference type="AlphaFoldDB" id="A0A9X2BZ77"/>
<dbReference type="InterPro" id="IPR003812">
    <property type="entry name" value="Fido"/>
</dbReference>
<keyword evidence="2" id="KW-0067">ATP-binding</keyword>
<feature type="domain" description="Fido" evidence="4">
    <location>
        <begin position="135"/>
        <end position="287"/>
    </location>
</feature>
<dbReference type="RefSeq" id="WP_248668879.1">
    <property type="nucleotide sequence ID" value="NZ_JALPRX010000095.1"/>
</dbReference>
<gene>
    <name evidence="5" type="ORF">M0638_20545</name>
</gene>
<organism evidence="5 6">
    <name type="scientific">Roseomonas acroporae</name>
    <dbReference type="NCBI Taxonomy" id="2937791"/>
    <lineage>
        <taxon>Bacteria</taxon>
        <taxon>Pseudomonadati</taxon>
        <taxon>Pseudomonadota</taxon>
        <taxon>Alphaproteobacteria</taxon>
        <taxon>Acetobacterales</taxon>
        <taxon>Roseomonadaceae</taxon>
        <taxon>Roseomonas</taxon>
    </lineage>
</organism>
<dbReference type="PANTHER" id="PTHR13504:SF38">
    <property type="entry name" value="FIDO DOMAIN-CONTAINING PROTEIN"/>
    <property type="match status" value="1"/>
</dbReference>
<proteinExistence type="predicted"/>
<dbReference type="Pfam" id="PF02661">
    <property type="entry name" value="Fic"/>
    <property type="match status" value="1"/>
</dbReference>
<protein>
    <submittedName>
        <fullName evidence="5">Fic family protein</fullName>
    </submittedName>
</protein>
<evidence type="ECO:0000256" key="3">
    <source>
        <dbReference type="PIRSR" id="PIRSR640198-3"/>
    </source>
</evidence>
<sequence length="408" mass="46039">MSFENSDLGWTNMRTNERSYLKTHPWLTFHIDMGRADAVTWMALGEIQSKCDHLGNASLDPETAAMLHKIYLVKGIMATTAIEGNTLSESEVAKRIEGQLKLPASKEYLGKEVDNVLKATNFVLHEVMTREECNMSSSDIKKYHMQILEGLEVDDATIPGSIREHRVEVGRYRGAPPEDCEYLLGRMCEWLASSTFNPTPGRHVVFGVLKAILAHLYIAWIHPFGDGNGRTARLVEARLLLEAGAPSAAAHLLSNHYNQTRAEYYRQLDNASRSGGDVMPFIKYAVEGFCGQLKEQIKFVQNYQFKAVWQNFVHGEFRDKKSPSDHRRRHLALAVSETPEGYPLNQIRRLTPQLAELYAGKTLKTVMRDVNALIKMGIIERSGKNVRPATSKLEAFIPIRREPKILSA</sequence>
<evidence type="ECO:0000256" key="2">
    <source>
        <dbReference type="PIRSR" id="PIRSR640198-2"/>
    </source>
</evidence>
<evidence type="ECO:0000259" key="4">
    <source>
        <dbReference type="PROSITE" id="PS51459"/>
    </source>
</evidence>
<reference evidence="5" key="1">
    <citation type="submission" date="2022-04" db="EMBL/GenBank/DDBJ databases">
        <title>Roseomonas acroporae sp. nov., isolated from coral Acropora digitifera.</title>
        <authorList>
            <person name="Sun H."/>
        </authorList>
    </citation>
    <scope>NUCLEOTIDE SEQUENCE</scope>
    <source>
        <strain evidence="5">NAR14</strain>
    </source>
</reference>
<evidence type="ECO:0000256" key="1">
    <source>
        <dbReference type="PIRSR" id="PIRSR640198-1"/>
    </source>
</evidence>
<keyword evidence="2" id="KW-0547">Nucleotide-binding</keyword>